<sequence>MNIKTLSTRECLSLHKHAFGCKLEYSGLNCMFNGHSNSRLHGVHVFQCTDQLGIVASISRCIASRGANILNVDLYIDFDGGKPVFYSRSEFAFDPVQWPRAVMDDDFSQISRLFNADKSIVKIPSKDPDLKMAVLASWQDHCLVDLLYRWQEGELPVDIGCVISNHDRGPNTHVVRFLERHGIPYHYLPTSKGDKREPEILNLVSGTDFLVLARYMQVLSPEFLRHYKKDIINIHHGLLPSFKGANPYRQAYEAGVKLIGATSHFVTEELDDGPIIEQMVDRISHRDSLHSFATRSENLEKQCLAKAIKYYCELRILRYSNNKTIVFS</sequence>
<dbReference type="InterPro" id="IPR002376">
    <property type="entry name" value="Formyl_transf_N"/>
</dbReference>
<dbReference type="PANTHER" id="PTHR42706:SF1">
    <property type="entry name" value="FORMYLTETRAHYDROFOLATE DEFORMYLASE 2, MITOCHONDRIAL"/>
    <property type="match status" value="1"/>
</dbReference>
<proteinExistence type="predicted"/>
<dbReference type="NCBIfam" id="NF004684">
    <property type="entry name" value="PRK06027.1"/>
    <property type="match status" value="1"/>
</dbReference>
<evidence type="ECO:0000313" key="4">
    <source>
        <dbReference type="EMBL" id="CAK9274341.1"/>
    </source>
</evidence>
<gene>
    <name evidence="4" type="ORF">CSSPJE1EN1_LOCUS19819</name>
</gene>
<keyword evidence="5" id="KW-1185">Reference proteome</keyword>
<keyword evidence="1" id="KW-0554">One-carbon metabolism</keyword>
<dbReference type="Gene3D" id="3.30.70.260">
    <property type="match status" value="1"/>
</dbReference>
<evidence type="ECO:0000259" key="3">
    <source>
        <dbReference type="Pfam" id="PF00551"/>
    </source>
</evidence>
<dbReference type="EMBL" id="OZ020101">
    <property type="protein sequence ID" value="CAK9274341.1"/>
    <property type="molecule type" value="Genomic_DNA"/>
</dbReference>
<dbReference type="Pfam" id="PF00551">
    <property type="entry name" value="Formyl_trans_N"/>
    <property type="match status" value="1"/>
</dbReference>
<keyword evidence="2" id="KW-0378">Hydrolase</keyword>
<accession>A0ABP0X5F9</accession>
<dbReference type="InterPro" id="IPR045865">
    <property type="entry name" value="ACT-like_dom_sf"/>
</dbReference>
<dbReference type="InterPro" id="IPR036477">
    <property type="entry name" value="Formyl_transf_N_sf"/>
</dbReference>
<dbReference type="CDD" id="cd04875">
    <property type="entry name" value="ACT_F4HF-DF"/>
    <property type="match status" value="1"/>
</dbReference>
<dbReference type="SUPFAM" id="SSF53328">
    <property type="entry name" value="Formyltransferase"/>
    <property type="match status" value="1"/>
</dbReference>
<dbReference type="PANTHER" id="PTHR42706">
    <property type="entry name" value="FORMYLTETRAHYDROFOLATE DEFORMYLASE"/>
    <property type="match status" value="1"/>
</dbReference>
<protein>
    <recommendedName>
        <fullName evidence="3">Formyl transferase N-terminal domain-containing protein</fullName>
    </recommendedName>
</protein>
<dbReference type="InterPro" id="IPR044074">
    <property type="entry name" value="PurU_ACT"/>
</dbReference>
<name>A0ABP0X5F9_9BRYO</name>
<organism evidence="4 5">
    <name type="scientific">Sphagnum jensenii</name>
    <dbReference type="NCBI Taxonomy" id="128206"/>
    <lineage>
        <taxon>Eukaryota</taxon>
        <taxon>Viridiplantae</taxon>
        <taxon>Streptophyta</taxon>
        <taxon>Embryophyta</taxon>
        <taxon>Bryophyta</taxon>
        <taxon>Sphagnophytina</taxon>
        <taxon>Sphagnopsida</taxon>
        <taxon>Sphagnales</taxon>
        <taxon>Sphagnaceae</taxon>
        <taxon>Sphagnum</taxon>
    </lineage>
</organism>
<evidence type="ECO:0000256" key="1">
    <source>
        <dbReference type="ARBA" id="ARBA00022563"/>
    </source>
</evidence>
<dbReference type="CDD" id="cd08648">
    <property type="entry name" value="FMT_core_Formyl-FH4-Hydrolase_C"/>
    <property type="match status" value="1"/>
</dbReference>
<evidence type="ECO:0000313" key="5">
    <source>
        <dbReference type="Proteomes" id="UP001497444"/>
    </source>
</evidence>
<dbReference type="InterPro" id="IPR004810">
    <property type="entry name" value="PurU"/>
</dbReference>
<evidence type="ECO:0000256" key="2">
    <source>
        <dbReference type="ARBA" id="ARBA00022801"/>
    </source>
</evidence>
<dbReference type="Gene3D" id="3.40.50.170">
    <property type="entry name" value="Formyl transferase, N-terminal domain"/>
    <property type="match status" value="1"/>
</dbReference>
<dbReference type="PIRSF" id="PIRSF036480">
    <property type="entry name" value="FormyFH4_hydr"/>
    <property type="match status" value="1"/>
</dbReference>
<dbReference type="InterPro" id="IPR041729">
    <property type="entry name" value="Formyl-FH4-Hydrolase_C"/>
</dbReference>
<reference evidence="4" key="1">
    <citation type="submission" date="2024-02" db="EMBL/GenBank/DDBJ databases">
        <authorList>
            <consortium name="ELIXIR-Norway"/>
            <consortium name="Elixir Norway"/>
        </authorList>
    </citation>
    <scope>NUCLEOTIDE SEQUENCE</scope>
</reference>
<dbReference type="SUPFAM" id="SSF55021">
    <property type="entry name" value="ACT-like"/>
    <property type="match status" value="1"/>
</dbReference>
<dbReference type="Proteomes" id="UP001497444">
    <property type="component" value="Chromosome 6"/>
</dbReference>
<dbReference type="PRINTS" id="PR01575">
    <property type="entry name" value="FFH4HYDRLASE"/>
</dbReference>
<feature type="domain" description="Formyl transferase N-terminal" evidence="3">
    <location>
        <begin position="131"/>
        <end position="308"/>
    </location>
</feature>